<feature type="domain" description="Thymidylate kinase-like" evidence="9">
    <location>
        <begin position="5"/>
        <end position="191"/>
    </location>
</feature>
<feature type="binding site" evidence="8">
    <location>
        <begin position="7"/>
        <end position="14"/>
    </location>
    <ligand>
        <name>ATP</name>
        <dbReference type="ChEBI" id="CHEBI:30616"/>
    </ligand>
</feature>
<evidence type="ECO:0000256" key="6">
    <source>
        <dbReference type="ARBA" id="ARBA00022840"/>
    </source>
</evidence>
<dbReference type="NCBIfam" id="TIGR00041">
    <property type="entry name" value="DTMP_kinase"/>
    <property type="match status" value="1"/>
</dbReference>
<name>A0A7C4BBN4_9CREN</name>
<dbReference type="EC" id="2.7.4.9" evidence="8"/>
<comment type="caution">
    <text evidence="10">The sequence shown here is derived from an EMBL/GenBank/DDBJ whole genome shotgun (WGS) entry which is preliminary data.</text>
</comment>
<dbReference type="GO" id="GO:0006235">
    <property type="term" value="P:dTTP biosynthetic process"/>
    <property type="evidence" value="ECO:0007669"/>
    <property type="project" value="UniProtKB-UniRule"/>
</dbReference>
<dbReference type="GO" id="GO:0004798">
    <property type="term" value="F:dTMP kinase activity"/>
    <property type="evidence" value="ECO:0007669"/>
    <property type="project" value="UniProtKB-UniRule"/>
</dbReference>
<keyword evidence="6 8" id="KW-0067">ATP-binding</keyword>
<dbReference type="EMBL" id="DTFF01000013">
    <property type="protein sequence ID" value="HGI87095.1"/>
    <property type="molecule type" value="Genomic_DNA"/>
</dbReference>
<dbReference type="Gene3D" id="3.40.50.300">
    <property type="entry name" value="P-loop containing nucleotide triphosphate hydrolases"/>
    <property type="match status" value="1"/>
</dbReference>
<dbReference type="InterPro" id="IPR018094">
    <property type="entry name" value="Thymidylate_kinase"/>
</dbReference>
<dbReference type="PANTHER" id="PTHR10344:SF4">
    <property type="entry name" value="UMP-CMP KINASE 2, MITOCHONDRIAL"/>
    <property type="match status" value="1"/>
</dbReference>
<comment type="catalytic activity">
    <reaction evidence="7 8">
        <text>dTMP + ATP = dTDP + ADP</text>
        <dbReference type="Rhea" id="RHEA:13517"/>
        <dbReference type="ChEBI" id="CHEBI:30616"/>
        <dbReference type="ChEBI" id="CHEBI:58369"/>
        <dbReference type="ChEBI" id="CHEBI:63528"/>
        <dbReference type="ChEBI" id="CHEBI:456216"/>
        <dbReference type="EC" id="2.7.4.9"/>
    </reaction>
</comment>
<dbReference type="InterPro" id="IPR027417">
    <property type="entry name" value="P-loop_NTPase"/>
</dbReference>
<evidence type="ECO:0000256" key="2">
    <source>
        <dbReference type="ARBA" id="ARBA00022679"/>
    </source>
</evidence>
<dbReference type="PROSITE" id="PS01331">
    <property type="entry name" value="THYMIDYLATE_KINASE"/>
    <property type="match status" value="1"/>
</dbReference>
<dbReference type="Pfam" id="PF02223">
    <property type="entry name" value="Thymidylate_kin"/>
    <property type="match status" value="1"/>
</dbReference>
<dbReference type="AlphaFoldDB" id="A0A7C4BBN4"/>
<gene>
    <name evidence="8 10" type="primary">tmk</name>
    <name evidence="10" type="ORF">ENV14_01660</name>
</gene>
<sequence>MIIAFEGIDAAGKTTISRMLKVHLEDKGFSVALYTYPNKSSIYGSIIKLFLDAKLSLTPQEQFFLYILDMFRDREGILQSLSKGFIVIMDRYFTSTIAYQCAQGFDYSFAKKVVEYLDLPKPNAIVYLDLDPKLAIERKLKQKKSLDIFEREETFLAKVRKQYFIMIEEGYPTRNWIYVDASKNIEEVYSSVLESLNHYLPYSTHILPGSKEETAT</sequence>
<evidence type="ECO:0000256" key="4">
    <source>
        <dbReference type="ARBA" id="ARBA00022741"/>
    </source>
</evidence>
<dbReference type="GO" id="GO:0005737">
    <property type="term" value="C:cytoplasm"/>
    <property type="evidence" value="ECO:0007669"/>
    <property type="project" value="TreeGrafter"/>
</dbReference>
<evidence type="ECO:0000256" key="1">
    <source>
        <dbReference type="ARBA" id="ARBA00009776"/>
    </source>
</evidence>
<evidence type="ECO:0000259" key="9">
    <source>
        <dbReference type="Pfam" id="PF02223"/>
    </source>
</evidence>
<proteinExistence type="inferred from homology"/>
<keyword evidence="4 8" id="KW-0547">Nucleotide-binding</keyword>
<accession>A0A7C4BBN4</accession>
<evidence type="ECO:0000256" key="7">
    <source>
        <dbReference type="ARBA" id="ARBA00048743"/>
    </source>
</evidence>
<evidence type="ECO:0000256" key="3">
    <source>
        <dbReference type="ARBA" id="ARBA00022727"/>
    </source>
</evidence>
<dbReference type="GO" id="GO:0005524">
    <property type="term" value="F:ATP binding"/>
    <property type="evidence" value="ECO:0007669"/>
    <property type="project" value="UniProtKB-UniRule"/>
</dbReference>
<dbReference type="InterPro" id="IPR018095">
    <property type="entry name" value="Thymidylate_kin_CS"/>
</dbReference>
<dbReference type="SUPFAM" id="SSF52540">
    <property type="entry name" value="P-loop containing nucleoside triphosphate hydrolases"/>
    <property type="match status" value="1"/>
</dbReference>
<evidence type="ECO:0000313" key="10">
    <source>
        <dbReference type="EMBL" id="HGI87095.1"/>
    </source>
</evidence>
<dbReference type="GO" id="GO:0006233">
    <property type="term" value="P:dTDP biosynthetic process"/>
    <property type="evidence" value="ECO:0007669"/>
    <property type="project" value="InterPro"/>
</dbReference>
<protein>
    <recommendedName>
        <fullName evidence="8">Probable thymidylate kinase</fullName>
        <ecNumber evidence="8">2.7.4.9</ecNumber>
    </recommendedName>
    <alternativeName>
        <fullName evidence="8">dTMP kinase</fullName>
    </alternativeName>
</protein>
<comment type="similarity">
    <text evidence="1 8">Belongs to the thymidylate kinase family.</text>
</comment>
<dbReference type="PANTHER" id="PTHR10344">
    <property type="entry name" value="THYMIDYLATE KINASE"/>
    <property type="match status" value="1"/>
</dbReference>
<keyword evidence="3 8" id="KW-0545">Nucleotide biosynthesis</keyword>
<reference evidence="10" key="1">
    <citation type="journal article" date="2020" name="mSystems">
        <title>Genome- and Community-Level Interaction Insights into Carbon Utilization and Element Cycling Functions of Hydrothermarchaeota in Hydrothermal Sediment.</title>
        <authorList>
            <person name="Zhou Z."/>
            <person name="Liu Y."/>
            <person name="Xu W."/>
            <person name="Pan J."/>
            <person name="Luo Z.H."/>
            <person name="Li M."/>
        </authorList>
    </citation>
    <scope>NUCLEOTIDE SEQUENCE [LARGE SCALE GENOMIC DNA]</scope>
    <source>
        <strain evidence="10">SpSt-732</strain>
    </source>
</reference>
<dbReference type="InterPro" id="IPR039430">
    <property type="entry name" value="Thymidylate_kin-like_dom"/>
</dbReference>
<keyword evidence="5 8" id="KW-0418">Kinase</keyword>
<dbReference type="HAMAP" id="MF_00165">
    <property type="entry name" value="Thymidylate_kinase"/>
    <property type="match status" value="1"/>
</dbReference>
<organism evidence="10">
    <name type="scientific">Ignisphaera aggregans</name>
    <dbReference type="NCBI Taxonomy" id="334771"/>
    <lineage>
        <taxon>Archaea</taxon>
        <taxon>Thermoproteota</taxon>
        <taxon>Thermoprotei</taxon>
        <taxon>Desulfurococcales</taxon>
        <taxon>Desulfurococcaceae</taxon>
        <taxon>Ignisphaera</taxon>
    </lineage>
</organism>
<evidence type="ECO:0000256" key="5">
    <source>
        <dbReference type="ARBA" id="ARBA00022777"/>
    </source>
</evidence>
<dbReference type="CDD" id="cd01672">
    <property type="entry name" value="TMPK"/>
    <property type="match status" value="1"/>
</dbReference>
<evidence type="ECO:0000256" key="8">
    <source>
        <dbReference type="HAMAP-Rule" id="MF_00165"/>
    </source>
</evidence>
<keyword evidence="2 8" id="KW-0808">Transferase</keyword>
<dbReference type="GO" id="GO:0006227">
    <property type="term" value="P:dUDP biosynthetic process"/>
    <property type="evidence" value="ECO:0007669"/>
    <property type="project" value="TreeGrafter"/>
</dbReference>